<evidence type="ECO:0000313" key="2">
    <source>
        <dbReference type="EMBL" id="TNY21398.1"/>
    </source>
</evidence>
<reference evidence="2 3" key="1">
    <citation type="submission" date="2019-03" db="EMBL/GenBank/DDBJ databases">
        <title>Rhodosporidium diobovatum UCD-FST 08-225 genome sequencing, assembly, and annotation.</title>
        <authorList>
            <person name="Fakankun I.U."/>
            <person name="Fristensky B."/>
            <person name="Levin D.B."/>
        </authorList>
    </citation>
    <scope>NUCLEOTIDE SEQUENCE [LARGE SCALE GENOMIC DNA]</scope>
    <source>
        <strain evidence="2 3">UCD-FST 08-225</strain>
    </source>
</reference>
<keyword evidence="3" id="KW-1185">Reference proteome</keyword>
<dbReference type="Proteomes" id="UP000311382">
    <property type="component" value="Unassembled WGS sequence"/>
</dbReference>
<dbReference type="InterPro" id="IPR001680">
    <property type="entry name" value="WD40_rpt"/>
</dbReference>
<accession>A0A5C5FX48</accession>
<organism evidence="2 3">
    <name type="scientific">Rhodotorula diobovata</name>
    <dbReference type="NCBI Taxonomy" id="5288"/>
    <lineage>
        <taxon>Eukaryota</taxon>
        <taxon>Fungi</taxon>
        <taxon>Dikarya</taxon>
        <taxon>Basidiomycota</taxon>
        <taxon>Pucciniomycotina</taxon>
        <taxon>Microbotryomycetes</taxon>
        <taxon>Sporidiobolales</taxon>
        <taxon>Sporidiobolaceae</taxon>
        <taxon>Rhodotorula</taxon>
    </lineage>
</organism>
<gene>
    <name evidence="2" type="ORF">DMC30DRAFT_350739</name>
</gene>
<dbReference type="EMBL" id="SOZI01000044">
    <property type="protein sequence ID" value="TNY21398.1"/>
    <property type="molecule type" value="Genomic_DNA"/>
</dbReference>
<feature type="compositionally biased region" description="Polar residues" evidence="1">
    <location>
        <begin position="296"/>
        <end position="314"/>
    </location>
</feature>
<evidence type="ECO:0000313" key="3">
    <source>
        <dbReference type="Proteomes" id="UP000311382"/>
    </source>
</evidence>
<dbReference type="SMART" id="SM00320">
    <property type="entry name" value="WD40"/>
    <property type="match status" value="4"/>
</dbReference>
<dbReference type="STRING" id="5288.A0A5C5FX48"/>
<dbReference type="PANTHER" id="PTHR13211">
    <property type="entry name" value="TELOMERASE CAJAL BODY PROTEIN 1"/>
    <property type="match status" value="1"/>
</dbReference>
<name>A0A5C5FX48_9BASI</name>
<dbReference type="OrthoDB" id="239865at2759"/>
<feature type="region of interest" description="Disordered" evidence="1">
    <location>
        <begin position="383"/>
        <end position="418"/>
    </location>
</feature>
<proteinExistence type="predicted"/>
<evidence type="ECO:0000256" key="1">
    <source>
        <dbReference type="SAM" id="MobiDB-lite"/>
    </source>
</evidence>
<comment type="caution">
    <text evidence="2">The sequence shown here is derived from an EMBL/GenBank/DDBJ whole genome shotgun (WGS) entry which is preliminary data.</text>
</comment>
<dbReference type="AlphaFoldDB" id="A0A5C5FX48"/>
<feature type="region of interest" description="Disordered" evidence="1">
    <location>
        <begin position="198"/>
        <end position="227"/>
    </location>
</feature>
<sequence length="431" mass="46037">MSRLSFSSPPARLAAAVAPNHAKASSDAFYRDLQLCVHRARYSRAQRQRIGALTCSSSRAHRCPDGSCVLATAEDRSLNLFALDCSAASPLASTSAHTLDSAWTHLPPDSVLSSAWYPGASISDPAMFTFAVGVKDHPVHLLDGNDRRVRASYPIVDHTERFVAPHSMSFSPDGTSLYCGFDNAIEIFDVGRPGDEGYRMKTTRTRSSRDGQKGIVSSLAFSGPDPSSGSSCLAAGSFSGSVGLYDPSSSTPLIELLAPSQRGGVTKVLFHPLSPHLLFAASRQSSNLDVWDLRNTSRTSSSGRLPRNGRTNQRLGFDIDPTGTWLAAGDQDGAVSVFSAQPLPDEVEPVTSFSLATEPLGATLFHPYLPLLLTASGTRKFGARRGQGKKLSDGHCESSDEEDEPGRDADAQLGAQRQAQARASLELWALS</sequence>
<protein>
    <submittedName>
        <fullName evidence="2">Putative guanyl nucleotide binding protein</fullName>
    </submittedName>
</protein>
<dbReference type="InterPro" id="IPR051150">
    <property type="entry name" value="SWT21/TCAB1_mRNA_Telomere"/>
</dbReference>
<dbReference type="PANTHER" id="PTHR13211:SF0">
    <property type="entry name" value="TELOMERASE CAJAL BODY PROTEIN 1"/>
    <property type="match status" value="1"/>
</dbReference>
<dbReference type="Gene3D" id="2.130.10.10">
    <property type="entry name" value="YVTN repeat-like/Quinoprotein amine dehydrogenase"/>
    <property type="match status" value="1"/>
</dbReference>
<dbReference type="InterPro" id="IPR015943">
    <property type="entry name" value="WD40/YVTN_repeat-like_dom_sf"/>
</dbReference>
<feature type="region of interest" description="Disordered" evidence="1">
    <location>
        <begin position="296"/>
        <end position="316"/>
    </location>
</feature>
<dbReference type="SUPFAM" id="SSF101908">
    <property type="entry name" value="Putative isomerase YbhE"/>
    <property type="match status" value="1"/>
</dbReference>